<evidence type="ECO:0000256" key="1">
    <source>
        <dbReference type="ARBA" id="ARBA00009320"/>
    </source>
</evidence>
<sequence>MRISLWSGPRNISTALMYSFAQRSDTTVVDEPLYAHYLTTTDAHTYHPGAEEVIASQEPDGEKVVKQILFGAYETPVVFFKNMTHHLAGLDWEFLKKTKNLILTRDPADMLPSYTKQVEKPTMRDVGYEMHLELIRFLKKNSQPFHIIDSKAVLMNPESELTAVCDFLGIPFERGMLSWRAGPRPEDGVWAKYWYHNVHKSIGFQPYQPREEEIPLELKPLYIECRRAYEKILSHALNQ</sequence>
<keyword evidence="3" id="KW-1185">Reference proteome</keyword>
<protein>
    <submittedName>
        <fullName evidence="2">Sulfotransferase family protein</fullName>
    </submittedName>
</protein>
<accession>A0A316TXE1</accession>
<dbReference type="Proteomes" id="UP000245533">
    <property type="component" value="Unassembled WGS sequence"/>
</dbReference>
<dbReference type="GO" id="GO:0019752">
    <property type="term" value="P:carboxylic acid metabolic process"/>
    <property type="evidence" value="ECO:0007669"/>
    <property type="project" value="TreeGrafter"/>
</dbReference>
<evidence type="ECO:0000313" key="3">
    <source>
        <dbReference type="Proteomes" id="UP000245533"/>
    </source>
</evidence>
<dbReference type="OrthoDB" id="272985at2"/>
<dbReference type="SUPFAM" id="SSF52540">
    <property type="entry name" value="P-loop containing nucleoside triphosphate hydrolases"/>
    <property type="match status" value="1"/>
</dbReference>
<name>A0A316TXE1_9BACT</name>
<gene>
    <name evidence="2" type="ORF">DDZ15_05590</name>
</gene>
<comment type="similarity">
    <text evidence="1">Belongs to the class-IV pyridoxal-phosphate-dependent aminotransferase family.</text>
</comment>
<dbReference type="AlphaFoldDB" id="A0A316TXE1"/>
<evidence type="ECO:0000313" key="2">
    <source>
        <dbReference type="EMBL" id="PWN07274.1"/>
    </source>
</evidence>
<dbReference type="EMBL" id="QGGB01000004">
    <property type="protein sequence ID" value="PWN07274.1"/>
    <property type="molecule type" value="Genomic_DNA"/>
</dbReference>
<dbReference type="GO" id="GO:0016740">
    <property type="term" value="F:transferase activity"/>
    <property type="evidence" value="ECO:0007669"/>
    <property type="project" value="UniProtKB-KW"/>
</dbReference>
<proteinExistence type="inferred from homology"/>
<dbReference type="InterPro" id="IPR050571">
    <property type="entry name" value="Class-IV_PLP-Dep_Aminotrnsfr"/>
</dbReference>
<dbReference type="Pfam" id="PF19798">
    <property type="entry name" value="Sulfotransfer_5"/>
    <property type="match status" value="1"/>
</dbReference>
<reference evidence="2 3" key="1">
    <citation type="submission" date="2018-05" db="EMBL/GenBank/DDBJ databases">
        <title>Rhodohalobacter halophilus gen. nov., sp. nov., a moderately halophilic member of the family Balneolaceae.</title>
        <authorList>
            <person name="Liu Z.-W."/>
        </authorList>
    </citation>
    <scope>NUCLEOTIDE SEQUENCE [LARGE SCALE GENOMIC DNA]</scope>
    <source>
        <strain evidence="2 3">8A47</strain>
    </source>
</reference>
<dbReference type="InterPro" id="IPR027417">
    <property type="entry name" value="P-loop_NTPase"/>
</dbReference>
<dbReference type="PANTHER" id="PTHR42743">
    <property type="entry name" value="AMINO-ACID AMINOTRANSFERASE"/>
    <property type="match status" value="1"/>
</dbReference>
<dbReference type="PANTHER" id="PTHR42743:SF11">
    <property type="entry name" value="AMINODEOXYCHORISMATE LYASE"/>
    <property type="match status" value="1"/>
</dbReference>
<organism evidence="2 3">
    <name type="scientific">Rhodohalobacter mucosus</name>
    <dbReference type="NCBI Taxonomy" id="2079485"/>
    <lineage>
        <taxon>Bacteria</taxon>
        <taxon>Pseudomonadati</taxon>
        <taxon>Balneolota</taxon>
        <taxon>Balneolia</taxon>
        <taxon>Balneolales</taxon>
        <taxon>Balneolaceae</taxon>
        <taxon>Rhodohalobacter</taxon>
    </lineage>
</organism>
<dbReference type="Gene3D" id="3.40.50.300">
    <property type="entry name" value="P-loop containing nucleotide triphosphate hydrolases"/>
    <property type="match status" value="1"/>
</dbReference>
<comment type="caution">
    <text evidence="2">The sequence shown here is derived from an EMBL/GenBank/DDBJ whole genome shotgun (WGS) entry which is preliminary data.</text>
</comment>
<keyword evidence="2" id="KW-0808">Transferase</keyword>